<feature type="compositionally biased region" description="Basic and acidic residues" evidence="1">
    <location>
        <begin position="28"/>
        <end position="38"/>
    </location>
</feature>
<feature type="non-terminal residue" evidence="2">
    <location>
        <position position="1"/>
    </location>
</feature>
<feature type="region of interest" description="Disordered" evidence="1">
    <location>
        <begin position="28"/>
        <end position="63"/>
    </location>
</feature>
<feature type="compositionally biased region" description="Basic and acidic residues" evidence="1">
    <location>
        <begin position="47"/>
        <end position="63"/>
    </location>
</feature>
<name>A0A392VRA5_9FABA</name>
<dbReference type="EMBL" id="LXQA011221577">
    <property type="protein sequence ID" value="MCI89521.1"/>
    <property type="molecule type" value="Genomic_DNA"/>
</dbReference>
<sequence length="63" mass="6840">VDREKEAEGEGLRVGEVLLHVGAVKGREGEGARTETVKNKLSGVGKTMREKVHDDGGYSDMRD</sequence>
<organism evidence="2 3">
    <name type="scientific">Trifolium medium</name>
    <dbReference type="NCBI Taxonomy" id="97028"/>
    <lineage>
        <taxon>Eukaryota</taxon>
        <taxon>Viridiplantae</taxon>
        <taxon>Streptophyta</taxon>
        <taxon>Embryophyta</taxon>
        <taxon>Tracheophyta</taxon>
        <taxon>Spermatophyta</taxon>
        <taxon>Magnoliopsida</taxon>
        <taxon>eudicotyledons</taxon>
        <taxon>Gunneridae</taxon>
        <taxon>Pentapetalae</taxon>
        <taxon>rosids</taxon>
        <taxon>fabids</taxon>
        <taxon>Fabales</taxon>
        <taxon>Fabaceae</taxon>
        <taxon>Papilionoideae</taxon>
        <taxon>50 kb inversion clade</taxon>
        <taxon>NPAAA clade</taxon>
        <taxon>Hologalegina</taxon>
        <taxon>IRL clade</taxon>
        <taxon>Trifolieae</taxon>
        <taxon>Trifolium</taxon>
    </lineage>
</organism>
<keyword evidence="3" id="KW-1185">Reference proteome</keyword>
<evidence type="ECO:0000313" key="3">
    <source>
        <dbReference type="Proteomes" id="UP000265520"/>
    </source>
</evidence>
<comment type="caution">
    <text evidence="2">The sequence shown here is derived from an EMBL/GenBank/DDBJ whole genome shotgun (WGS) entry which is preliminary data.</text>
</comment>
<reference evidence="2 3" key="1">
    <citation type="journal article" date="2018" name="Front. Plant Sci.">
        <title>Red Clover (Trifolium pratense) and Zigzag Clover (T. medium) - A Picture of Genomic Similarities and Differences.</title>
        <authorList>
            <person name="Dluhosova J."/>
            <person name="Istvanek J."/>
            <person name="Nedelnik J."/>
            <person name="Repkova J."/>
        </authorList>
    </citation>
    <scope>NUCLEOTIDE SEQUENCE [LARGE SCALE GENOMIC DNA]</scope>
    <source>
        <strain evidence="3">cv. 10/8</strain>
        <tissue evidence="2">Leaf</tissue>
    </source>
</reference>
<dbReference type="Proteomes" id="UP000265520">
    <property type="component" value="Unassembled WGS sequence"/>
</dbReference>
<protein>
    <submittedName>
        <fullName evidence="2">Uncharacterized protein</fullName>
    </submittedName>
</protein>
<evidence type="ECO:0000256" key="1">
    <source>
        <dbReference type="SAM" id="MobiDB-lite"/>
    </source>
</evidence>
<accession>A0A392VRA5</accession>
<evidence type="ECO:0000313" key="2">
    <source>
        <dbReference type="EMBL" id="MCI89521.1"/>
    </source>
</evidence>
<proteinExistence type="predicted"/>
<dbReference type="AlphaFoldDB" id="A0A392VRA5"/>